<organism evidence="10 11">
    <name type="scientific">Cylicocyclus nassatus</name>
    <name type="common">Nematode worm</name>
    <dbReference type="NCBI Taxonomy" id="53992"/>
    <lineage>
        <taxon>Eukaryota</taxon>
        <taxon>Metazoa</taxon>
        <taxon>Ecdysozoa</taxon>
        <taxon>Nematoda</taxon>
        <taxon>Chromadorea</taxon>
        <taxon>Rhabditida</taxon>
        <taxon>Rhabditina</taxon>
        <taxon>Rhabditomorpha</taxon>
        <taxon>Strongyloidea</taxon>
        <taxon>Strongylidae</taxon>
        <taxon>Cylicocyclus</taxon>
    </lineage>
</organism>
<dbReference type="AlphaFoldDB" id="A0AA36MBK5"/>
<dbReference type="InterPro" id="IPR005859">
    <property type="entry name" value="CysK"/>
</dbReference>
<evidence type="ECO:0000256" key="1">
    <source>
        <dbReference type="ARBA" id="ARBA00001933"/>
    </source>
</evidence>
<evidence type="ECO:0000256" key="3">
    <source>
        <dbReference type="ARBA" id="ARBA00022605"/>
    </source>
</evidence>
<accession>A0AA36MBK5</accession>
<dbReference type="GO" id="GO:0006535">
    <property type="term" value="P:cysteine biosynthetic process from serine"/>
    <property type="evidence" value="ECO:0007669"/>
    <property type="project" value="InterPro"/>
</dbReference>
<feature type="domain" description="Tryptophan synthase beta chain-like PALP" evidence="9">
    <location>
        <begin position="13"/>
        <end position="294"/>
    </location>
</feature>
<evidence type="ECO:0000313" key="10">
    <source>
        <dbReference type="EMBL" id="CAJ0606021.1"/>
    </source>
</evidence>
<reference evidence="10" key="1">
    <citation type="submission" date="2023-07" db="EMBL/GenBank/DDBJ databases">
        <authorList>
            <consortium name="CYATHOMIX"/>
        </authorList>
    </citation>
    <scope>NUCLEOTIDE SEQUENCE</scope>
    <source>
        <strain evidence="10">N/A</strain>
    </source>
</reference>
<keyword evidence="3" id="KW-0028">Amino-acid biosynthesis</keyword>
<feature type="modified residue" description="N6-(pyridoxal phosphate)lysine" evidence="8">
    <location>
        <position position="47"/>
    </location>
</feature>
<keyword evidence="6" id="KW-0198">Cysteine biosynthesis</keyword>
<evidence type="ECO:0000256" key="5">
    <source>
        <dbReference type="ARBA" id="ARBA00022898"/>
    </source>
</evidence>
<dbReference type="PANTHER" id="PTHR10314">
    <property type="entry name" value="CYSTATHIONINE BETA-SYNTHASE"/>
    <property type="match status" value="1"/>
</dbReference>
<dbReference type="NCBIfam" id="TIGR01136">
    <property type="entry name" value="cysKM"/>
    <property type="match status" value="1"/>
</dbReference>
<dbReference type="CDD" id="cd01561">
    <property type="entry name" value="CBS_like"/>
    <property type="match status" value="1"/>
</dbReference>
<dbReference type="EMBL" id="CATQJL010000316">
    <property type="protein sequence ID" value="CAJ0606021.1"/>
    <property type="molecule type" value="Genomic_DNA"/>
</dbReference>
<dbReference type="GO" id="GO:0004124">
    <property type="term" value="F:cysteine synthase activity"/>
    <property type="evidence" value="ECO:0007669"/>
    <property type="project" value="InterPro"/>
</dbReference>
<dbReference type="SUPFAM" id="SSF53686">
    <property type="entry name" value="Tryptophan synthase beta subunit-like PLP-dependent enzymes"/>
    <property type="match status" value="1"/>
</dbReference>
<name>A0AA36MBK5_CYLNA</name>
<evidence type="ECO:0000313" key="11">
    <source>
        <dbReference type="Proteomes" id="UP001176961"/>
    </source>
</evidence>
<keyword evidence="11" id="KW-1185">Reference proteome</keyword>
<evidence type="ECO:0000256" key="8">
    <source>
        <dbReference type="PIRSR" id="PIRSR605856-51"/>
    </source>
</evidence>
<comment type="caution">
    <text evidence="10">The sequence shown here is derived from an EMBL/GenBank/DDBJ whole genome shotgun (WGS) entry which is preliminary data.</text>
</comment>
<gene>
    <name evidence="10" type="ORF">CYNAS_LOCUS18004</name>
</gene>
<feature type="binding site" evidence="7">
    <location>
        <begin position="182"/>
        <end position="186"/>
    </location>
    <ligand>
        <name>pyridoxal 5'-phosphate</name>
        <dbReference type="ChEBI" id="CHEBI:597326"/>
    </ligand>
</feature>
<evidence type="ECO:0000259" key="9">
    <source>
        <dbReference type="Pfam" id="PF00291"/>
    </source>
</evidence>
<evidence type="ECO:0000256" key="4">
    <source>
        <dbReference type="ARBA" id="ARBA00022679"/>
    </source>
</evidence>
<feature type="binding site" evidence="7">
    <location>
        <position position="78"/>
    </location>
    <ligand>
        <name>pyridoxal 5'-phosphate</name>
        <dbReference type="ChEBI" id="CHEBI:597326"/>
    </ligand>
</feature>
<sequence>MSRDTMLTSPAELIGNTPLLKLSHVTKGLDATIAAKIEYMNPVGSVKDRIAFNMLETAEKAGKITPGKTVLIEPTSGNFGIALAFCANLKGYKVIFTMPSSMSVERRTLIKAFGAEVVLTDPSIAVRGAIERAYELAKVIPNSYVMNQFSDPANTEAHYKTTGPEIWKQTNGKVDILVLGVGSAGTFSGAARYLKEKNPKIQCYPVEPVESSVINGMKHSPHKIQGMGIGIVPECLDRTLFTEALRVHSDDAIAMAKRLAKEEAILGGISSGANVCAAIQLAKRPENKGKLIVTAINSFGERYLSTALYSDLREKAASLKEMTFDESLAVAKAFLGI</sequence>
<dbReference type="Proteomes" id="UP001176961">
    <property type="component" value="Unassembled WGS sequence"/>
</dbReference>
<evidence type="ECO:0000256" key="2">
    <source>
        <dbReference type="ARBA" id="ARBA00007103"/>
    </source>
</evidence>
<feature type="binding site" evidence="7">
    <location>
        <position position="270"/>
    </location>
    <ligand>
        <name>pyridoxal 5'-phosphate</name>
        <dbReference type="ChEBI" id="CHEBI:597326"/>
    </ligand>
</feature>
<dbReference type="InterPro" id="IPR005856">
    <property type="entry name" value="Cys_synth"/>
</dbReference>
<dbReference type="InterPro" id="IPR001926">
    <property type="entry name" value="TrpB-like_PALP"/>
</dbReference>
<dbReference type="Pfam" id="PF00291">
    <property type="entry name" value="PALP"/>
    <property type="match status" value="1"/>
</dbReference>
<dbReference type="InterPro" id="IPR036052">
    <property type="entry name" value="TrpB-like_PALP_sf"/>
</dbReference>
<dbReference type="FunFam" id="3.40.50.1100:FF:000006">
    <property type="entry name" value="Cysteine synthase"/>
    <property type="match status" value="1"/>
</dbReference>
<comment type="cofactor">
    <cofactor evidence="1 7">
        <name>pyridoxal 5'-phosphate</name>
        <dbReference type="ChEBI" id="CHEBI:597326"/>
    </cofactor>
</comment>
<comment type="similarity">
    <text evidence="2">Belongs to the cysteine synthase/cystathionine beta-synthase family.</text>
</comment>
<dbReference type="Gene3D" id="3.40.50.1100">
    <property type="match status" value="2"/>
</dbReference>
<proteinExistence type="inferred from homology"/>
<evidence type="ECO:0000256" key="7">
    <source>
        <dbReference type="PIRSR" id="PIRSR605856-50"/>
    </source>
</evidence>
<keyword evidence="4" id="KW-0808">Transferase</keyword>
<keyword evidence="5 7" id="KW-0663">Pyridoxal phosphate</keyword>
<evidence type="ECO:0000256" key="6">
    <source>
        <dbReference type="ARBA" id="ARBA00023192"/>
    </source>
</evidence>
<dbReference type="NCBIfam" id="TIGR01139">
    <property type="entry name" value="cysK"/>
    <property type="match status" value="1"/>
</dbReference>
<dbReference type="InterPro" id="IPR050214">
    <property type="entry name" value="Cys_Synth/Cystath_Beta-Synth"/>
</dbReference>
<protein>
    <recommendedName>
        <fullName evidence="9">Tryptophan synthase beta chain-like PALP domain-containing protein</fullName>
    </recommendedName>
</protein>